<protein>
    <recommendedName>
        <fullName evidence="11">Prolamin-like domain-containing protein</fullName>
    </recommendedName>
</protein>
<dbReference type="Proteomes" id="UP000026962">
    <property type="component" value="Chromosome 11"/>
</dbReference>
<evidence type="ECO:0000256" key="1">
    <source>
        <dbReference type="ARBA" id="ARBA00004541"/>
    </source>
</evidence>
<evidence type="ECO:0000256" key="4">
    <source>
        <dbReference type="ARBA" id="ARBA00022729"/>
    </source>
</evidence>
<feature type="region of interest" description="Disordered" evidence="9">
    <location>
        <begin position="135"/>
        <end position="158"/>
    </location>
</feature>
<keyword evidence="4 10" id="KW-0732">Signal</keyword>
<name>A0A0E0MCV0_ORYPU</name>
<dbReference type="AlphaFoldDB" id="A0A0E0MCV0"/>
<feature type="signal peptide" evidence="10">
    <location>
        <begin position="1"/>
        <end position="26"/>
    </location>
</feature>
<dbReference type="InterPro" id="IPR044711">
    <property type="entry name" value="EC11-15"/>
</dbReference>
<proteinExistence type="inferred from homology"/>
<dbReference type="InterPro" id="IPR008502">
    <property type="entry name" value="Prolamin-like"/>
</dbReference>
<evidence type="ECO:0000256" key="8">
    <source>
        <dbReference type="ARBA" id="ARBA00034484"/>
    </source>
</evidence>
<comment type="function">
    <text evidence="7">Involved in the regulation of gamete interactions during the double fertilization and to prevent multiple-pollen tube attraction; mediates the redistribution of the gamete fusogen HAP2/GCS1 to the cell surface after secretion upon sperm arrival.</text>
</comment>
<dbReference type="GO" id="GO:0080155">
    <property type="term" value="P:regulation of double fertilization forming a zygote and endosperm"/>
    <property type="evidence" value="ECO:0007669"/>
    <property type="project" value="UniProtKB-ARBA"/>
</dbReference>
<reference evidence="12" key="2">
    <citation type="submission" date="2018-05" db="EMBL/GenBank/DDBJ databases">
        <title>OpunRS2 (Oryza punctata Reference Sequence Version 2).</title>
        <authorList>
            <person name="Zhang J."/>
            <person name="Kudrna D."/>
            <person name="Lee S."/>
            <person name="Talag J."/>
            <person name="Welchert J."/>
            <person name="Wing R.A."/>
        </authorList>
    </citation>
    <scope>NUCLEOTIDE SEQUENCE [LARGE SCALE GENOMIC DNA]</scope>
</reference>
<dbReference type="GO" id="GO:0009567">
    <property type="term" value="P:double fertilization forming a zygote and endosperm"/>
    <property type="evidence" value="ECO:0007669"/>
    <property type="project" value="InterPro"/>
</dbReference>
<keyword evidence="6" id="KW-0968">Cytoplasmic vesicle</keyword>
<evidence type="ECO:0000256" key="9">
    <source>
        <dbReference type="SAM" id="MobiDB-lite"/>
    </source>
</evidence>
<dbReference type="eggNOG" id="ENOG502S3PF">
    <property type="taxonomic scope" value="Eukaryota"/>
</dbReference>
<reference evidence="12" key="1">
    <citation type="submission" date="2015-04" db="UniProtKB">
        <authorList>
            <consortium name="EnsemblPlants"/>
        </authorList>
    </citation>
    <scope>IDENTIFICATION</scope>
</reference>
<accession>A0A0E0MCV0</accession>
<organism evidence="12">
    <name type="scientific">Oryza punctata</name>
    <name type="common">Red rice</name>
    <dbReference type="NCBI Taxonomy" id="4537"/>
    <lineage>
        <taxon>Eukaryota</taxon>
        <taxon>Viridiplantae</taxon>
        <taxon>Streptophyta</taxon>
        <taxon>Embryophyta</taxon>
        <taxon>Tracheophyta</taxon>
        <taxon>Spermatophyta</taxon>
        <taxon>Magnoliopsida</taxon>
        <taxon>Liliopsida</taxon>
        <taxon>Poales</taxon>
        <taxon>Poaceae</taxon>
        <taxon>BOP clade</taxon>
        <taxon>Oryzoideae</taxon>
        <taxon>Oryzeae</taxon>
        <taxon>Oryzinae</taxon>
        <taxon>Oryza</taxon>
    </lineage>
</organism>
<keyword evidence="3" id="KW-0964">Secreted</keyword>
<dbReference type="Gramene" id="OPUNC11G03900.1">
    <property type="protein sequence ID" value="OPUNC11G03900.1"/>
    <property type="gene ID" value="OPUNC11G03900"/>
</dbReference>
<evidence type="ECO:0000256" key="7">
    <source>
        <dbReference type="ARBA" id="ARBA00034457"/>
    </source>
</evidence>
<feature type="compositionally biased region" description="Low complexity" evidence="9">
    <location>
        <begin position="140"/>
        <end position="158"/>
    </location>
</feature>
<feature type="chain" id="PRO_5002367824" description="Prolamin-like domain-containing protein" evidence="10">
    <location>
        <begin position="27"/>
        <end position="158"/>
    </location>
</feature>
<evidence type="ECO:0000256" key="2">
    <source>
        <dbReference type="ARBA" id="ARBA00004613"/>
    </source>
</evidence>
<evidence type="ECO:0000313" key="12">
    <source>
        <dbReference type="EnsemblPlants" id="OPUNC11G03900.1"/>
    </source>
</evidence>
<evidence type="ECO:0000313" key="13">
    <source>
        <dbReference type="Proteomes" id="UP000026962"/>
    </source>
</evidence>
<comment type="similarity">
    <text evidence="8">Belongs to the plant egg cell-secreted peptide family.</text>
</comment>
<dbReference type="GO" id="GO:2000008">
    <property type="term" value="P:regulation of protein localization to cell surface"/>
    <property type="evidence" value="ECO:0007669"/>
    <property type="project" value="UniProtKB-ARBA"/>
</dbReference>
<dbReference type="STRING" id="4537.A0A0E0MCV0"/>
<dbReference type="PANTHER" id="PTHR35293">
    <property type="entry name" value="EGG CELL-SECRETED PROTEIN 1.5"/>
    <property type="match status" value="1"/>
</dbReference>
<comment type="subcellular location">
    <subcellularLocation>
        <location evidence="1">Cytoplasmic vesicle</location>
    </subcellularLocation>
    <subcellularLocation>
        <location evidence="2">Secreted</location>
    </subcellularLocation>
</comment>
<dbReference type="EnsemblPlants" id="OPUNC11G03900.1">
    <property type="protein sequence ID" value="OPUNC11G03900.1"/>
    <property type="gene ID" value="OPUNC11G03900"/>
</dbReference>
<evidence type="ECO:0000256" key="3">
    <source>
        <dbReference type="ARBA" id="ARBA00022525"/>
    </source>
</evidence>
<dbReference type="GO" id="GO:0031410">
    <property type="term" value="C:cytoplasmic vesicle"/>
    <property type="evidence" value="ECO:0007669"/>
    <property type="project" value="UniProtKB-SubCell"/>
</dbReference>
<dbReference type="HOGENOM" id="CLU_128969_0_0_1"/>
<dbReference type="OMA" id="VTENTMA"/>
<evidence type="ECO:0000259" key="11">
    <source>
        <dbReference type="Pfam" id="PF05617"/>
    </source>
</evidence>
<evidence type="ECO:0000256" key="5">
    <source>
        <dbReference type="ARBA" id="ARBA00023279"/>
    </source>
</evidence>
<sequence length="158" mass="15745">MARTVKLVAVVAGLLILAASGSGVDAARTAAAAAAAPPLAARLRAAFDGEEAAEEGGGGGGWMMECWSAVTKLGSCTNEIVLFFVNGESYLGPDCCVAIRTVTRRCWPAMLASVGFTAQEADILRGFCDAELAGDPPPSTNASSVAPAPAPASASASA</sequence>
<keyword evidence="13" id="KW-1185">Reference proteome</keyword>
<dbReference type="GO" id="GO:0005576">
    <property type="term" value="C:extracellular region"/>
    <property type="evidence" value="ECO:0007669"/>
    <property type="project" value="UniProtKB-SubCell"/>
</dbReference>
<evidence type="ECO:0000256" key="6">
    <source>
        <dbReference type="ARBA" id="ARBA00023329"/>
    </source>
</evidence>
<evidence type="ECO:0000256" key="10">
    <source>
        <dbReference type="SAM" id="SignalP"/>
    </source>
</evidence>
<dbReference type="Pfam" id="PF05617">
    <property type="entry name" value="Prolamin_like"/>
    <property type="match status" value="1"/>
</dbReference>
<dbReference type="PANTHER" id="PTHR35293:SF12">
    <property type="entry name" value="EXPRESSED PROTEIN"/>
    <property type="match status" value="1"/>
</dbReference>
<feature type="domain" description="Prolamin-like" evidence="11">
    <location>
        <begin position="65"/>
        <end position="129"/>
    </location>
</feature>
<keyword evidence="5" id="KW-0278">Fertilization</keyword>